<proteinExistence type="predicted"/>
<feature type="chain" id="PRO_5040433985" evidence="1">
    <location>
        <begin position="21"/>
        <end position="148"/>
    </location>
</feature>
<feature type="signal peptide" evidence="1">
    <location>
        <begin position="1"/>
        <end position="20"/>
    </location>
</feature>
<name>A0A9Q1H6C4_HOLLE</name>
<organism evidence="2 3">
    <name type="scientific">Holothuria leucospilota</name>
    <name type="common">Black long sea cucumber</name>
    <name type="synonym">Mertensiothuria leucospilota</name>
    <dbReference type="NCBI Taxonomy" id="206669"/>
    <lineage>
        <taxon>Eukaryota</taxon>
        <taxon>Metazoa</taxon>
        <taxon>Echinodermata</taxon>
        <taxon>Eleutherozoa</taxon>
        <taxon>Echinozoa</taxon>
        <taxon>Holothuroidea</taxon>
        <taxon>Aspidochirotacea</taxon>
        <taxon>Aspidochirotida</taxon>
        <taxon>Holothuriidae</taxon>
        <taxon>Holothuria</taxon>
    </lineage>
</organism>
<gene>
    <name evidence="2" type="ORF">HOLleu_24488</name>
</gene>
<evidence type="ECO:0000256" key="1">
    <source>
        <dbReference type="SAM" id="SignalP"/>
    </source>
</evidence>
<protein>
    <submittedName>
        <fullName evidence="2">Uncharacterized protein</fullName>
    </submittedName>
</protein>
<reference evidence="2" key="1">
    <citation type="submission" date="2021-10" db="EMBL/GenBank/DDBJ databases">
        <title>Tropical sea cucumber genome reveals ecological adaptation and Cuvierian tubules defense mechanism.</title>
        <authorList>
            <person name="Chen T."/>
        </authorList>
    </citation>
    <scope>NUCLEOTIDE SEQUENCE</scope>
    <source>
        <strain evidence="2">Nanhai2018</strain>
        <tissue evidence="2">Muscle</tissue>
    </source>
</reference>
<dbReference type="AlphaFoldDB" id="A0A9Q1H6C4"/>
<sequence>MMLLLIFFVYFWLQFHCGLTAVVDSAVGQKDVQPQTEEHLNFLTEFQKKLQEIEETQEFLMSKIKILLSSEEKTPVDQKRIRRETEEQAIPTSHDNHGKDAYQARLDVPYRTHSILWAVLLLYVQLDHQGIQVLQAPLEETEGMGETP</sequence>
<comment type="caution">
    <text evidence="2">The sequence shown here is derived from an EMBL/GenBank/DDBJ whole genome shotgun (WGS) entry which is preliminary data.</text>
</comment>
<accession>A0A9Q1H6C4</accession>
<evidence type="ECO:0000313" key="2">
    <source>
        <dbReference type="EMBL" id="KAJ8034066.1"/>
    </source>
</evidence>
<keyword evidence="1" id="KW-0732">Signal</keyword>
<dbReference type="Proteomes" id="UP001152320">
    <property type="component" value="Chromosome 11"/>
</dbReference>
<keyword evidence="3" id="KW-1185">Reference proteome</keyword>
<evidence type="ECO:0000313" key="3">
    <source>
        <dbReference type="Proteomes" id="UP001152320"/>
    </source>
</evidence>
<dbReference type="EMBL" id="JAIZAY010000011">
    <property type="protein sequence ID" value="KAJ8034066.1"/>
    <property type="molecule type" value="Genomic_DNA"/>
</dbReference>